<name>U2KR28_9FIRM</name>
<dbReference type="AlphaFoldDB" id="U2KR28"/>
<sequence length="93" mass="10659">MKIKIGTVIENHLIYAIYGTEHCLARPILPDGEFVVWHIDEDGKGVWGGSYFPDQMDAEWEYASRCFPWFSDNVLFAANEDDDEVEEADEKTA</sequence>
<dbReference type="STRING" id="411473.RUMCAL_01906"/>
<dbReference type="EMBL" id="AWVF01000236">
    <property type="protein sequence ID" value="ERJ94737.1"/>
    <property type="molecule type" value="Genomic_DNA"/>
</dbReference>
<evidence type="ECO:0000313" key="1">
    <source>
        <dbReference type="EMBL" id="ERJ94737.1"/>
    </source>
</evidence>
<protein>
    <submittedName>
        <fullName evidence="1">Uncharacterized protein</fullName>
    </submittedName>
</protein>
<organism evidence="1 2">
    <name type="scientific">Ruminococcus callidus ATCC 27760</name>
    <dbReference type="NCBI Taxonomy" id="411473"/>
    <lineage>
        <taxon>Bacteria</taxon>
        <taxon>Bacillati</taxon>
        <taxon>Bacillota</taxon>
        <taxon>Clostridia</taxon>
        <taxon>Eubacteriales</taxon>
        <taxon>Oscillospiraceae</taxon>
        <taxon>Ruminococcus</taxon>
    </lineage>
</organism>
<dbReference type="Proteomes" id="UP000016662">
    <property type="component" value="Unassembled WGS sequence"/>
</dbReference>
<dbReference type="PATRIC" id="fig|411473.3.peg.1565"/>
<evidence type="ECO:0000313" key="2">
    <source>
        <dbReference type="Proteomes" id="UP000016662"/>
    </source>
</evidence>
<gene>
    <name evidence="1" type="ORF">RUMCAL_01906</name>
</gene>
<accession>U2KR28</accession>
<keyword evidence="2" id="KW-1185">Reference proteome</keyword>
<reference evidence="1 2" key="1">
    <citation type="submission" date="2013-07" db="EMBL/GenBank/DDBJ databases">
        <authorList>
            <person name="Weinstock G."/>
            <person name="Sodergren E."/>
            <person name="Wylie T."/>
            <person name="Fulton L."/>
            <person name="Fulton R."/>
            <person name="Fronick C."/>
            <person name="O'Laughlin M."/>
            <person name="Godfrey J."/>
            <person name="Miner T."/>
            <person name="Herter B."/>
            <person name="Appelbaum E."/>
            <person name="Cordes M."/>
            <person name="Lek S."/>
            <person name="Wollam A."/>
            <person name="Pepin K.H."/>
            <person name="Palsikar V.B."/>
            <person name="Mitreva M."/>
            <person name="Wilson R.K."/>
        </authorList>
    </citation>
    <scope>NUCLEOTIDE SEQUENCE [LARGE SCALE GENOMIC DNA]</scope>
    <source>
        <strain evidence="1 2">ATCC 27760</strain>
    </source>
</reference>
<dbReference type="RefSeq" id="WP_021683403.1">
    <property type="nucleotide sequence ID" value="NZ_KI260480.1"/>
</dbReference>
<proteinExistence type="predicted"/>
<comment type="caution">
    <text evidence="1">The sequence shown here is derived from an EMBL/GenBank/DDBJ whole genome shotgun (WGS) entry which is preliminary data.</text>
</comment>
<dbReference type="HOGENOM" id="CLU_2397784_0_0_9"/>